<dbReference type="SMART" id="SM00878">
    <property type="entry name" value="Biotin_carb_C"/>
    <property type="match status" value="1"/>
</dbReference>
<dbReference type="InterPro" id="IPR011761">
    <property type="entry name" value="ATP-grasp"/>
</dbReference>
<dbReference type="GO" id="GO:0016874">
    <property type="term" value="F:ligase activity"/>
    <property type="evidence" value="ECO:0007669"/>
    <property type="project" value="UniProtKB-KW"/>
</dbReference>
<feature type="domain" description="ATP-grasp" evidence="7">
    <location>
        <begin position="54"/>
        <end position="305"/>
    </location>
</feature>
<name>A0A9P7K7C8_9AGAR</name>
<dbReference type="SUPFAM" id="SSF56059">
    <property type="entry name" value="Glutathione synthetase ATP-binding domain-like"/>
    <property type="match status" value="1"/>
</dbReference>
<evidence type="ECO:0000313" key="10">
    <source>
        <dbReference type="Proteomes" id="UP000717328"/>
    </source>
</evidence>
<keyword evidence="10" id="KW-1185">Reference proteome</keyword>
<dbReference type="GO" id="GO:0046872">
    <property type="term" value="F:metal ion binding"/>
    <property type="evidence" value="ECO:0007669"/>
    <property type="project" value="InterPro"/>
</dbReference>
<dbReference type="PROSITE" id="PS00867">
    <property type="entry name" value="CPSASE_2"/>
    <property type="match status" value="1"/>
</dbReference>
<dbReference type="AlphaFoldDB" id="A0A9P7K7C8"/>
<protein>
    <recommendedName>
        <fullName evidence="11">Acetyl-CoA carboxylase</fullName>
    </recommendedName>
</protein>
<dbReference type="Gene3D" id="2.40.50.100">
    <property type="match status" value="1"/>
</dbReference>
<comment type="caution">
    <text evidence="9">The sequence shown here is derived from an EMBL/GenBank/DDBJ whole genome shotgun (WGS) entry which is preliminary data.</text>
</comment>
<reference evidence="9" key="2">
    <citation type="submission" date="2021-10" db="EMBL/GenBank/DDBJ databases">
        <title>Phylogenomics reveals ancestral predisposition of the termite-cultivated fungus Termitomyces towards a domesticated lifestyle.</title>
        <authorList>
            <person name="Auxier B."/>
            <person name="Grum-Grzhimaylo A."/>
            <person name="Cardenas M.E."/>
            <person name="Lodge J.D."/>
            <person name="Laessoe T."/>
            <person name="Pedersen O."/>
            <person name="Smith M.E."/>
            <person name="Kuyper T.W."/>
            <person name="Franco-Molano E.A."/>
            <person name="Baroni T.J."/>
            <person name="Aanen D.K."/>
        </authorList>
    </citation>
    <scope>NUCLEOTIDE SEQUENCE</scope>
    <source>
        <strain evidence="9">D49</strain>
    </source>
</reference>
<dbReference type="EMBL" id="JABCKI010005746">
    <property type="protein sequence ID" value="KAG5638760.1"/>
    <property type="molecule type" value="Genomic_DNA"/>
</dbReference>
<feature type="domain" description="Biotin carboxylation" evidence="8">
    <location>
        <begin position="1"/>
        <end position="361"/>
    </location>
</feature>
<dbReference type="PANTHER" id="PTHR45007:SF1">
    <property type="entry name" value="CARBOXYLASE, PUTATIVE (AFU_ORTHOLOGUE AFUA_5G07570)-RELATED"/>
    <property type="match status" value="1"/>
</dbReference>
<reference evidence="9" key="1">
    <citation type="submission" date="2021-02" db="EMBL/GenBank/DDBJ databases">
        <authorList>
            <person name="Nieuwenhuis M."/>
            <person name="Van De Peppel L.J.J."/>
        </authorList>
    </citation>
    <scope>NUCLEOTIDE SEQUENCE</scope>
    <source>
        <strain evidence="9">D49</strain>
    </source>
</reference>
<evidence type="ECO:0000313" key="9">
    <source>
        <dbReference type="EMBL" id="KAG5638760.1"/>
    </source>
</evidence>
<keyword evidence="3 6" id="KW-0547">Nucleotide-binding</keyword>
<dbReference type="InterPro" id="IPR001882">
    <property type="entry name" value="Biotin_BS"/>
</dbReference>
<dbReference type="InterPro" id="IPR005479">
    <property type="entry name" value="CPAse_ATP-bd"/>
</dbReference>
<dbReference type="Gene3D" id="3.30.470.20">
    <property type="entry name" value="ATP-grasp fold, B domain"/>
    <property type="match status" value="2"/>
</dbReference>
<comment type="cofactor">
    <cofactor evidence="1">
        <name>biotin</name>
        <dbReference type="ChEBI" id="CHEBI:57586"/>
    </cofactor>
</comment>
<dbReference type="Pfam" id="PF00364">
    <property type="entry name" value="Biotin_lipoyl"/>
    <property type="match status" value="1"/>
</dbReference>
<sequence>MVDIAQRFKCTHLHPGYGFLSESPSLAQALPESVVFVGPSVETLRVASDKLLSRNLATSLGVKIAPGTRALSSDKVRAFVRFEDFPVIIKALDGGGGRGIRIVESEKDIEEAFNRCMGESLSHRIFVEKAFIGPSWKHIEVQIVGDGTGSVCHLWERECSVQRRHLNYRGLGTFEYLVNAETLDWVFLEINPRIQVEHTVTEEVLGIDLVRTQLRLFTPSISISSLALPSSRPKGCAIQLRLTAEDPSRSFRLSTGILQHQDISWPLGPGIRVDTWLSSNPLFGGPSPQWTIQTEFDSLLAKVIVSGATFEEASQRAMRAMRELRIGDSVSTNHSLLAGVVSHPDWFSGAIDTLWLERNVERVLGLGKSIVELAPSAKLLKPSSETNHAAVDRIESRNTSLHPGALFHLTLSPSSDQTTSAKHSLTLSSISENGFPERLSGVLQTSLSPHPLAFSLTQSTSATVSSSLFELANPNDARHIASPFTGRIVELHPALWATQDEAAGKQKRLVRKGESIVVLSIMKMETTVAAPHDGFVERLGKGVKVGVVLGDGMLICILGSSSTSKL</sequence>
<gene>
    <name evidence="9" type="ORF">H0H81_010382</name>
</gene>
<dbReference type="OrthoDB" id="196847at2759"/>
<dbReference type="SUPFAM" id="SSF52440">
    <property type="entry name" value="PreATP-grasp domain"/>
    <property type="match status" value="1"/>
</dbReference>
<dbReference type="InterPro" id="IPR011053">
    <property type="entry name" value="Single_hybrid_motif"/>
</dbReference>
<evidence type="ECO:0000256" key="5">
    <source>
        <dbReference type="ARBA" id="ARBA00023267"/>
    </source>
</evidence>
<dbReference type="SUPFAM" id="SSF51230">
    <property type="entry name" value="Single hybrid motif"/>
    <property type="match status" value="1"/>
</dbReference>
<dbReference type="InterPro" id="IPR011054">
    <property type="entry name" value="Rudment_hybrid_motif"/>
</dbReference>
<accession>A0A9P7K7C8</accession>
<dbReference type="Pfam" id="PF02786">
    <property type="entry name" value="CPSase_L_D2"/>
    <property type="match status" value="1"/>
</dbReference>
<evidence type="ECO:0000256" key="2">
    <source>
        <dbReference type="ARBA" id="ARBA00022598"/>
    </source>
</evidence>
<dbReference type="InterPro" id="IPR016185">
    <property type="entry name" value="PreATP-grasp_dom_sf"/>
</dbReference>
<evidence type="ECO:0000256" key="4">
    <source>
        <dbReference type="ARBA" id="ARBA00022840"/>
    </source>
</evidence>
<evidence type="ECO:0000256" key="1">
    <source>
        <dbReference type="ARBA" id="ARBA00001953"/>
    </source>
</evidence>
<dbReference type="PROSITE" id="PS50975">
    <property type="entry name" value="ATP_GRASP"/>
    <property type="match status" value="1"/>
</dbReference>
<dbReference type="InterPro" id="IPR000089">
    <property type="entry name" value="Biotin_lipoyl"/>
</dbReference>
<evidence type="ECO:0000259" key="8">
    <source>
        <dbReference type="PROSITE" id="PS50979"/>
    </source>
</evidence>
<dbReference type="Pfam" id="PF00289">
    <property type="entry name" value="Biotin_carb_N"/>
    <property type="match status" value="1"/>
</dbReference>
<dbReference type="InterPro" id="IPR011764">
    <property type="entry name" value="Biotin_carboxylation_dom"/>
</dbReference>
<organism evidence="9 10">
    <name type="scientific">Sphagnurus paluster</name>
    <dbReference type="NCBI Taxonomy" id="117069"/>
    <lineage>
        <taxon>Eukaryota</taxon>
        <taxon>Fungi</taxon>
        <taxon>Dikarya</taxon>
        <taxon>Basidiomycota</taxon>
        <taxon>Agaricomycotina</taxon>
        <taxon>Agaricomycetes</taxon>
        <taxon>Agaricomycetidae</taxon>
        <taxon>Agaricales</taxon>
        <taxon>Tricholomatineae</taxon>
        <taxon>Lyophyllaceae</taxon>
        <taxon>Sphagnurus</taxon>
    </lineage>
</organism>
<dbReference type="PANTHER" id="PTHR45007">
    <property type="entry name" value="CARBOXYLASE, PUTATIVE (AFU_ORTHOLOGUE AFUA_5G07570)-RELATED"/>
    <property type="match status" value="1"/>
</dbReference>
<dbReference type="Proteomes" id="UP000717328">
    <property type="component" value="Unassembled WGS sequence"/>
</dbReference>
<dbReference type="PROSITE" id="PS50979">
    <property type="entry name" value="BC"/>
    <property type="match status" value="1"/>
</dbReference>
<keyword evidence="5" id="KW-0092">Biotin</keyword>
<dbReference type="PROSITE" id="PS00188">
    <property type="entry name" value="BIOTIN"/>
    <property type="match status" value="1"/>
</dbReference>
<keyword evidence="2" id="KW-0436">Ligase</keyword>
<evidence type="ECO:0008006" key="11">
    <source>
        <dbReference type="Google" id="ProtNLM"/>
    </source>
</evidence>
<dbReference type="GO" id="GO:0005524">
    <property type="term" value="F:ATP binding"/>
    <property type="evidence" value="ECO:0007669"/>
    <property type="project" value="UniProtKB-UniRule"/>
</dbReference>
<dbReference type="InterPro" id="IPR005481">
    <property type="entry name" value="BC-like_N"/>
</dbReference>
<proteinExistence type="predicted"/>
<dbReference type="CDD" id="cd06850">
    <property type="entry name" value="biotinyl_domain"/>
    <property type="match status" value="1"/>
</dbReference>
<dbReference type="SUPFAM" id="SSF51246">
    <property type="entry name" value="Rudiment single hybrid motif"/>
    <property type="match status" value="1"/>
</dbReference>
<dbReference type="Pfam" id="PF02785">
    <property type="entry name" value="Biotin_carb_C"/>
    <property type="match status" value="1"/>
</dbReference>
<dbReference type="InterPro" id="IPR005482">
    <property type="entry name" value="Biotin_COase_C"/>
</dbReference>
<keyword evidence="4 6" id="KW-0067">ATP-binding</keyword>
<evidence type="ECO:0000256" key="6">
    <source>
        <dbReference type="PROSITE-ProRule" id="PRU00409"/>
    </source>
</evidence>
<evidence type="ECO:0000259" key="7">
    <source>
        <dbReference type="PROSITE" id="PS50975"/>
    </source>
</evidence>
<evidence type="ECO:0000256" key="3">
    <source>
        <dbReference type="ARBA" id="ARBA00022741"/>
    </source>
</evidence>